<accession>A0AAD6I697</accession>
<dbReference type="EMBL" id="JAQJZL010000014">
    <property type="protein sequence ID" value="KAJ6030764.1"/>
    <property type="molecule type" value="Genomic_DNA"/>
</dbReference>
<dbReference type="Proteomes" id="UP001219568">
    <property type="component" value="Unassembled WGS sequence"/>
</dbReference>
<sequence>MSQMIASIPFMVNIMSTETYGSQEFSTTFAGDGCCMRWPMADDFFQRQQALHWTRFLARQLASAPELHVPPLNGIFMLLFPLSVAGGTAGVPDEVHEWVISTLERIGRTMGIQRAIEMIPQLKKTHGAMENRPGAVATEIYFT</sequence>
<proteinExistence type="predicted"/>
<name>A0AAD6I697_PENCN</name>
<evidence type="ECO:0000313" key="1">
    <source>
        <dbReference type="EMBL" id="KAJ6030764.1"/>
    </source>
</evidence>
<dbReference type="AlphaFoldDB" id="A0AAD6I697"/>
<comment type="caution">
    <text evidence="1">The sequence shown here is derived from an EMBL/GenBank/DDBJ whole genome shotgun (WGS) entry which is preliminary data.</text>
</comment>
<protein>
    <submittedName>
        <fullName evidence="1">Uncharacterized protein</fullName>
    </submittedName>
</protein>
<evidence type="ECO:0000313" key="2">
    <source>
        <dbReference type="Proteomes" id="UP001219568"/>
    </source>
</evidence>
<keyword evidence="2" id="KW-1185">Reference proteome</keyword>
<gene>
    <name evidence="1" type="ORF">N7460_011030</name>
</gene>
<reference evidence="1" key="2">
    <citation type="submission" date="2023-01" db="EMBL/GenBank/DDBJ databases">
        <authorList>
            <person name="Petersen C."/>
        </authorList>
    </citation>
    <scope>NUCLEOTIDE SEQUENCE</scope>
    <source>
        <strain evidence="1">IBT 15450</strain>
    </source>
</reference>
<organism evidence="1 2">
    <name type="scientific">Penicillium canescens</name>
    <dbReference type="NCBI Taxonomy" id="5083"/>
    <lineage>
        <taxon>Eukaryota</taxon>
        <taxon>Fungi</taxon>
        <taxon>Dikarya</taxon>
        <taxon>Ascomycota</taxon>
        <taxon>Pezizomycotina</taxon>
        <taxon>Eurotiomycetes</taxon>
        <taxon>Eurotiomycetidae</taxon>
        <taxon>Eurotiales</taxon>
        <taxon>Aspergillaceae</taxon>
        <taxon>Penicillium</taxon>
    </lineage>
</organism>
<reference evidence="1" key="1">
    <citation type="journal article" date="2023" name="IMA Fungus">
        <title>Comparative genomic study of the Penicillium genus elucidates a diverse pangenome and 15 lateral gene transfer events.</title>
        <authorList>
            <person name="Petersen C."/>
            <person name="Sorensen T."/>
            <person name="Nielsen M.R."/>
            <person name="Sondergaard T.E."/>
            <person name="Sorensen J.L."/>
            <person name="Fitzpatrick D.A."/>
            <person name="Frisvad J.C."/>
            <person name="Nielsen K.L."/>
        </authorList>
    </citation>
    <scope>NUCLEOTIDE SEQUENCE</scope>
    <source>
        <strain evidence="1">IBT 15450</strain>
    </source>
</reference>